<accession>A0ABR4BIF3</accession>
<sequence length="195" mass="22744">MGKKVRNLGTWHPKILGVLSVLRIINSMTKEEVDLEALIYKELTNPEPFALSIKLPFNKNFRTHFKSNNDYKARSYYTLQQEFRSRVATALRRTSNISAWFYSAYKIDVERYTQLGTLNYLPSELRQQILGYVVENDRPGDPYRQYRRPRITYLNYNISGSIDTQLTYYIYGHGAPTIIKNNSAVCKLRQVSVNA</sequence>
<evidence type="ECO:0000313" key="2">
    <source>
        <dbReference type="Proteomes" id="UP001590951"/>
    </source>
</evidence>
<name>A0ABR4BIF3_9LECA</name>
<dbReference type="EMBL" id="JBHFEH010000005">
    <property type="protein sequence ID" value="KAL2057167.1"/>
    <property type="molecule type" value="Genomic_DNA"/>
</dbReference>
<evidence type="ECO:0000313" key="1">
    <source>
        <dbReference type="EMBL" id="KAL2057167.1"/>
    </source>
</evidence>
<comment type="caution">
    <text evidence="1">The sequence shown here is derived from an EMBL/GenBank/DDBJ whole genome shotgun (WGS) entry which is preliminary data.</text>
</comment>
<gene>
    <name evidence="1" type="ORF">ABVK25_002219</name>
</gene>
<organism evidence="1 2">
    <name type="scientific">Lepraria finkii</name>
    <dbReference type="NCBI Taxonomy" id="1340010"/>
    <lineage>
        <taxon>Eukaryota</taxon>
        <taxon>Fungi</taxon>
        <taxon>Dikarya</taxon>
        <taxon>Ascomycota</taxon>
        <taxon>Pezizomycotina</taxon>
        <taxon>Lecanoromycetes</taxon>
        <taxon>OSLEUM clade</taxon>
        <taxon>Lecanoromycetidae</taxon>
        <taxon>Lecanorales</taxon>
        <taxon>Lecanorineae</taxon>
        <taxon>Stereocaulaceae</taxon>
        <taxon>Lepraria</taxon>
    </lineage>
</organism>
<dbReference type="Proteomes" id="UP001590951">
    <property type="component" value="Unassembled WGS sequence"/>
</dbReference>
<protein>
    <submittedName>
        <fullName evidence="1">Uncharacterized protein</fullName>
    </submittedName>
</protein>
<reference evidence="1 2" key="1">
    <citation type="submission" date="2024-09" db="EMBL/GenBank/DDBJ databases">
        <title>Rethinking Asexuality: The Enigmatic Case of Functional Sexual Genes in Lepraria (Stereocaulaceae).</title>
        <authorList>
            <person name="Doellman M."/>
            <person name="Sun Y."/>
            <person name="Barcenas-Pena A."/>
            <person name="Lumbsch H.T."/>
            <person name="Grewe F."/>
        </authorList>
    </citation>
    <scope>NUCLEOTIDE SEQUENCE [LARGE SCALE GENOMIC DNA]</scope>
    <source>
        <strain evidence="1 2">Grewe 0041</strain>
    </source>
</reference>
<proteinExistence type="predicted"/>
<keyword evidence="2" id="KW-1185">Reference proteome</keyword>